<name>A0A8S2A2M0_ARAAE</name>
<accession>A0A8S2A2M0</accession>
<gene>
    <name evidence="3" type="ORF">AARE701A_LOCUS9445</name>
</gene>
<dbReference type="EMBL" id="LR999454">
    <property type="protein sequence ID" value="CAE6005964.1"/>
    <property type="molecule type" value="Genomic_DNA"/>
</dbReference>
<evidence type="ECO:0000313" key="3">
    <source>
        <dbReference type="EMBL" id="CAE6005964.1"/>
    </source>
</evidence>
<sequence length="1386" mass="153727">MSKRKKKKGSSTSRSRIPGASQFARFSAVVSLPQKVGSGGPSAGSSDSSGSSVAVSVEDPASQLAGIVSVVDPLAVDVAAPDLNSPLAKQVDLSSSENSQSASVGTVQTAVEAVVSGQDSQIEEVKSPGQTSSLTATEKVLPALDKKWSSLLEDPSQLKEIGTPSQHISGVPFVLIPDENIEAAKDEFKDFIFAQFHGNFPEMGRVIGVVNALWARNGPRIFVHRTGPGAYLLRVSNPRTRALLLGRHVWNIAGFPMFVAPWSPEFEPDSPPITSATVTAEFRGVPYLFFSKQSLSRIATAVGSPIALAPETERKETFEVAKVLVRVDLTKDLPSKLILGLSSGREYDITVSYPWLPAKCMECNAYGHDRSHCKLWLPVPNMNRKRSNRSRSRPRNNRRSRQGRSPIKEWKVKEGSKVVVDNEVSEAVENVDGAERSGFQVAQDVNISVEGNEPVELVECAVGSEGLTAGSAQVGDAAVGLNISSTSEAETSYVASEGIESASGSVASVVEGKSVALGAETSFAKGKSVVAVVGREESVSKGSASSASQNQLPSESEAPFILVSRRKSGRKDLTKEWINIHKPLFGAFLETHIQPANAGRIIRAIPAGWKVFGNFDHHTSSRIFLVWDPSVSLVIYKSSEQLVTCGIFIQSQNLSLTVSFVYAHNLPEERLPLWEDLFWLNSNTPVARFPWAVVGDFYQILRLSHHSEHLSQPVDTTRMDAFNLALQDAELFEAQAKGLPFTWWNNQEENPFSKKIDHAFINQAWSTSFPDSYADFLDPLQSDHAPCLFQLPSAQRAVRKPFKIFQHVVDHHEYHASVMQAWNAQSIQGTCQFKLVRSLSKLKPVLRSLNKRHFSGISERVKDQAAKVSVLQREILSNPGAAAVREEHIAREQWHFLLSAEEKIFWQKSRVNWMHLGDSNTSFFYKSVIQRAARNHIHFLKDSNERKIVETSEIRSMLLTTFRVSLVAPVCHALLFLFLSCRDCSLSDAMRYKVKGCRKLSLQKKHSLSGIAEVMRHFKSLSGLDVNPAKSEIFFGGYSDIQVAVLSDLQGIKVGSFPTRYLGLPLNPARISFATLQPFLEKITNKLHAWTVRFLSFAGKIRLISSVIYGMVNFWSAVFNLPKRFYAKVDSLCASFLWKNKVTSAVGARVAWIDVCKPKEEGGLGIRLLEEFAIVFQLKLIWNLFTSAGSLWVAWIKGNILRRKSFWSLQNSPSLSRTVNSMIRLKPYVKDFMRCELRNGETASFWYDHWNELGPLIDLIGATGPRVLRIRKEAMVVEAVQNGAWRMPGARSDSQQQLLIMLTTITPPSIDNGSDVYLWRRLSGSFASFFSSKETWEQLRSRSTLVPWNKAALDRAIRDRLLTVPGSSSSLVSPLAFYFGCVNYPF</sequence>
<proteinExistence type="predicted"/>
<protein>
    <recommendedName>
        <fullName evidence="2">DUF4283 domain-containing protein</fullName>
    </recommendedName>
</protein>
<reference evidence="3" key="1">
    <citation type="submission" date="2021-01" db="EMBL/GenBank/DDBJ databases">
        <authorList>
            <person name="Bezrukov I."/>
        </authorList>
    </citation>
    <scope>NUCLEOTIDE SEQUENCE</scope>
</reference>
<feature type="region of interest" description="Disordered" evidence="1">
    <location>
        <begin position="34"/>
        <end position="56"/>
    </location>
</feature>
<dbReference type="Gene3D" id="3.60.10.10">
    <property type="entry name" value="Endonuclease/exonuclease/phosphatase"/>
    <property type="match status" value="1"/>
</dbReference>
<feature type="region of interest" description="Disordered" evidence="1">
    <location>
        <begin position="1"/>
        <end position="20"/>
    </location>
</feature>
<dbReference type="Pfam" id="PF14111">
    <property type="entry name" value="DUF4283"/>
    <property type="match status" value="1"/>
</dbReference>
<dbReference type="InterPro" id="IPR025558">
    <property type="entry name" value="DUF4283"/>
</dbReference>
<dbReference type="InterPro" id="IPR036691">
    <property type="entry name" value="Endo/exonu/phosph_ase_sf"/>
</dbReference>
<feature type="region of interest" description="Disordered" evidence="1">
    <location>
        <begin position="384"/>
        <end position="406"/>
    </location>
</feature>
<evidence type="ECO:0000259" key="2">
    <source>
        <dbReference type="Pfam" id="PF14111"/>
    </source>
</evidence>
<evidence type="ECO:0000256" key="1">
    <source>
        <dbReference type="SAM" id="MobiDB-lite"/>
    </source>
</evidence>
<feature type="compositionally biased region" description="Low complexity" evidence="1">
    <location>
        <begin position="43"/>
        <end position="56"/>
    </location>
</feature>
<dbReference type="Proteomes" id="UP000682877">
    <property type="component" value="Chromosome 4"/>
</dbReference>
<dbReference type="PANTHER" id="PTHR33116">
    <property type="entry name" value="REVERSE TRANSCRIPTASE ZINC-BINDING DOMAIN-CONTAINING PROTEIN-RELATED-RELATED"/>
    <property type="match status" value="1"/>
</dbReference>
<feature type="compositionally biased region" description="Basic residues" evidence="1">
    <location>
        <begin position="384"/>
        <end position="402"/>
    </location>
</feature>
<evidence type="ECO:0000313" key="4">
    <source>
        <dbReference type="Proteomes" id="UP000682877"/>
    </source>
</evidence>
<feature type="domain" description="DUF4283" evidence="2">
    <location>
        <begin position="185"/>
        <end position="269"/>
    </location>
</feature>
<dbReference type="SUPFAM" id="SSF56219">
    <property type="entry name" value="DNase I-like"/>
    <property type="match status" value="1"/>
</dbReference>
<dbReference type="PANTHER" id="PTHR33116:SF80">
    <property type="entry name" value="REVERSE TRANSCRIPTASE ZINC-BINDING DOMAIN-CONTAINING PROTEIN"/>
    <property type="match status" value="1"/>
</dbReference>
<keyword evidence="4" id="KW-1185">Reference proteome</keyword>
<organism evidence="3 4">
    <name type="scientific">Arabidopsis arenosa</name>
    <name type="common">Sand rock-cress</name>
    <name type="synonym">Cardaminopsis arenosa</name>
    <dbReference type="NCBI Taxonomy" id="38785"/>
    <lineage>
        <taxon>Eukaryota</taxon>
        <taxon>Viridiplantae</taxon>
        <taxon>Streptophyta</taxon>
        <taxon>Embryophyta</taxon>
        <taxon>Tracheophyta</taxon>
        <taxon>Spermatophyta</taxon>
        <taxon>Magnoliopsida</taxon>
        <taxon>eudicotyledons</taxon>
        <taxon>Gunneridae</taxon>
        <taxon>Pentapetalae</taxon>
        <taxon>rosids</taxon>
        <taxon>malvids</taxon>
        <taxon>Brassicales</taxon>
        <taxon>Brassicaceae</taxon>
        <taxon>Camelineae</taxon>
        <taxon>Arabidopsis</taxon>
    </lineage>
</organism>